<dbReference type="EMBL" id="LAZR01017031">
    <property type="protein sequence ID" value="KKM02082.1"/>
    <property type="molecule type" value="Genomic_DNA"/>
</dbReference>
<accession>A0A0F9HFY7</accession>
<sequence>VLTDGVHEERHEINEVIDGKTFSTVSEIQYLFQEDTRILRVGYPPPIRFVSARIASAVIYDKYFAAESSPNTSKFGEQLREMAYGRLNDVLNGTIVLHGHMRVGRRFYNPNLVDQYALPTGGTIEKGYKQVK</sequence>
<feature type="non-terminal residue" evidence="1">
    <location>
        <position position="1"/>
    </location>
</feature>
<reference evidence="1" key="1">
    <citation type="journal article" date="2015" name="Nature">
        <title>Complex archaea that bridge the gap between prokaryotes and eukaryotes.</title>
        <authorList>
            <person name="Spang A."/>
            <person name="Saw J.H."/>
            <person name="Jorgensen S.L."/>
            <person name="Zaremba-Niedzwiedzka K."/>
            <person name="Martijn J."/>
            <person name="Lind A.E."/>
            <person name="van Eijk R."/>
            <person name="Schleper C."/>
            <person name="Guy L."/>
            <person name="Ettema T.J."/>
        </authorList>
    </citation>
    <scope>NUCLEOTIDE SEQUENCE</scope>
</reference>
<gene>
    <name evidence="1" type="ORF">LCGC14_1788040</name>
</gene>
<proteinExistence type="predicted"/>
<dbReference type="AlphaFoldDB" id="A0A0F9HFY7"/>
<comment type="caution">
    <text evidence="1">The sequence shown here is derived from an EMBL/GenBank/DDBJ whole genome shotgun (WGS) entry which is preliminary data.</text>
</comment>
<organism evidence="1">
    <name type="scientific">marine sediment metagenome</name>
    <dbReference type="NCBI Taxonomy" id="412755"/>
    <lineage>
        <taxon>unclassified sequences</taxon>
        <taxon>metagenomes</taxon>
        <taxon>ecological metagenomes</taxon>
    </lineage>
</organism>
<evidence type="ECO:0000313" key="1">
    <source>
        <dbReference type="EMBL" id="KKM02082.1"/>
    </source>
</evidence>
<name>A0A0F9HFY7_9ZZZZ</name>
<protein>
    <submittedName>
        <fullName evidence="1">Uncharacterized protein</fullName>
    </submittedName>
</protein>